<dbReference type="EMBL" id="MWMI01000002">
    <property type="protein sequence ID" value="RIB35383.1"/>
    <property type="molecule type" value="Genomic_DNA"/>
</dbReference>
<evidence type="ECO:0000313" key="1">
    <source>
        <dbReference type="EMBL" id="RIB35383.1"/>
    </source>
</evidence>
<comment type="caution">
    <text evidence="1">The sequence shown here is derived from an EMBL/GenBank/DDBJ whole genome shotgun (WGS) entry which is preliminary data.</text>
</comment>
<sequence length="209" mass="24630">MVSNTQDLYERCMEFSRSKKPPYPGYTKYIENECKWFAKNLSSLYKEHESTIKEIGEDHIKTLEKIAFPYAFAIQDIIETWEYLEKIGGKEAPKYLMLPYIKSLEDLYIAYKSRASEDIKMQSYSNLKRERVALDILLSNNHLIPEAIEIQKSRGPLQLSMVIKLLYKEGKISEDIMSEYELSLLSKYLDFKKRSISLVWLIFAFHKNP</sequence>
<accession>A0A397WQM6</accession>
<dbReference type="AlphaFoldDB" id="A0A397WQM6"/>
<gene>
    <name evidence="1" type="ORF">BXU00_01295</name>
</gene>
<proteinExistence type="predicted"/>
<reference evidence="1 2" key="1">
    <citation type="journal article" date="2018" name="Syst. Appl. Microbiol.">
        <title>A new symbiotic nanoarchaeote (Candidatus Nanoclepta minutus) and its host (Zestosphaera tikiterensis gen. nov., sp. nov.) from a New Zealand hot spring.</title>
        <authorList>
            <person name="St John E."/>
            <person name="Liu Y."/>
            <person name="Podar M."/>
            <person name="Stott M.B."/>
            <person name="Meneghin J."/>
            <person name="Chen Z."/>
            <person name="Lagutin K."/>
            <person name="Mitchell K."/>
            <person name="Reysenbach A.L."/>
        </authorList>
    </citation>
    <scope>NUCLEOTIDE SEQUENCE [LARGE SCALE GENOMIC DNA]</scope>
    <source>
        <strain evidence="1">NZ3</strain>
    </source>
</reference>
<dbReference type="Proteomes" id="UP000266622">
    <property type="component" value="Unassembled WGS sequence"/>
</dbReference>
<evidence type="ECO:0000313" key="2">
    <source>
        <dbReference type="Proteomes" id="UP000266622"/>
    </source>
</evidence>
<organism evidence="1 2">
    <name type="scientific">Candidatus Nanoclepta minutus</name>
    <dbReference type="NCBI Taxonomy" id="1940235"/>
    <lineage>
        <taxon>Archaea</taxon>
        <taxon>Nanobdellota</taxon>
        <taxon>Candidatus Nanoclepta</taxon>
    </lineage>
</organism>
<protein>
    <submittedName>
        <fullName evidence="1">Uncharacterized protein</fullName>
    </submittedName>
</protein>
<name>A0A397WQM6_9ARCH</name>